<comment type="caution">
    <text evidence="1">The sequence shown here is derived from an EMBL/GenBank/DDBJ whole genome shotgun (WGS) entry which is preliminary data.</text>
</comment>
<reference evidence="1 2" key="1">
    <citation type="submission" date="2018-08" db="EMBL/GenBank/DDBJ databases">
        <title>Genomic investigation of the strawberry pathogen Phytophthora fragariae indicates pathogenicity is determined by transcriptional variation in three key races.</title>
        <authorList>
            <person name="Adams T.M."/>
            <person name="Armitage A.D."/>
            <person name="Sobczyk M.K."/>
            <person name="Bates H.J."/>
            <person name="Dunwell J.M."/>
            <person name="Nellist C.F."/>
            <person name="Harrison R.J."/>
        </authorList>
    </citation>
    <scope>NUCLEOTIDE SEQUENCE [LARGE SCALE GENOMIC DNA]</scope>
    <source>
        <strain evidence="1 2">SCRP333</strain>
    </source>
</reference>
<proteinExistence type="predicted"/>
<dbReference type="Proteomes" id="UP000434957">
    <property type="component" value="Unassembled WGS sequence"/>
</dbReference>
<dbReference type="AlphaFoldDB" id="A0A6A4F5T8"/>
<protein>
    <submittedName>
        <fullName evidence="1">Uncharacterized protein</fullName>
    </submittedName>
</protein>
<evidence type="ECO:0000313" key="2">
    <source>
        <dbReference type="Proteomes" id="UP000434957"/>
    </source>
</evidence>
<name>A0A6A4F5T8_9STRA</name>
<dbReference type="EMBL" id="QXFT01000564">
    <property type="protein sequence ID" value="KAE9340669.1"/>
    <property type="molecule type" value="Genomic_DNA"/>
</dbReference>
<organism evidence="1 2">
    <name type="scientific">Phytophthora rubi</name>
    <dbReference type="NCBI Taxonomy" id="129364"/>
    <lineage>
        <taxon>Eukaryota</taxon>
        <taxon>Sar</taxon>
        <taxon>Stramenopiles</taxon>
        <taxon>Oomycota</taxon>
        <taxon>Peronosporomycetes</taxon>
        <taxon>Peronosporales</taxon>
        <taxon>Peronosporaceae</taxon>
        <taxon>Phytophthora</taxon>
    </lineage>
</organism>
<sequence>MHPWQSPSSYNCCVVTLMALELHLRGIDQQDRNRFLSLPVYGACTVCVSVGQH</sequence>
<gene>
    <name evidence="1" type="ORF">PR003_g10370</name>
</gene>
<accession>A0A6A4F5T8</accession>
<keyword evidence="2" id="KW-1185">Reference proteome</keyword>
<evidence type="ECO:0000313" key="1">
    <source>
        <dbReference type="EMBL" id="KAE9340669.1"/>
    </source>
</evidence>